<keyword evidence="5" id="KW-1133">Transmembrane helix</keyword>
<evidence type="ECO:0000313" key="7">
    <source>
        <dbReference type="EMBL" id="KAF0729648.1"/>
    </source>
</evidence>
<dbReference type="Gene3D" id="3.30.530.20">
    <property type="match status" value="1"/>
</dbReference>
<evidence type="ECO:0000256" key="5">
    <source>
        <dbReference type="SAM" id="Phobius"/>
    </source>
</evidence>
<keyword evidence="8" id="KW-1185">Reference proteome</keyword>
<dbReference type="InterPro" id="IPR000306">
    <property type="entry name" value="Znf_FYVE"/>
</dbReference>
<keyword evidence="3" id="KW-0862">Zinc</keyword>
<dbReference type="Proteomes" id="UP000481153">
    <property type="component" value="Unassembled WGS sequence"/>
</dbReference>
<evidence type="ECO:0000259" key="6">
    <source>
        <dbReference type="PROSITE" id="PS50178"/>
    </source>
</evidence>
<dbReference type="InterPro" id="IPR013083">
    <property type="entry name" value="Znf_RING/FYVE/PHD"/>
</dbReference>
<dbReference type="PROSITE" id="PS50178">
    <property type="entry name" value="ZF_FYVE"/>
    <property type="match status" value="1"/>
</dbReference>
<keyword evidence="1" id="KW-0479">Metal-binding</keyword>
<feature type="transmembrane region" description="Helical" evidence="5">
    <location>
        <begin position="12"/>
        <end position="29"/>
    </location>
</feature>
<protein>
    <recommendedName>
        <fullName evidence="6">FYVE-type domain-containing protein</fullName>
    </recommendedName>
</protein>
<dbReference type="Gene3D" id="3.30.40.10">
    <property type="entry name" value="Zinc/RING finger domain, C3HC4 (zinc finger)"/>
    <property type="match status" value="1"/>
</dbReference>
<keyword evidence="5" id="KW-0472">Membrane</keyword>
<dbReference type="CDD" id="cd00065">
    <property type="entry name" value="FYVE_like_SF"/>
    <property type="match status" value="1"/>
</dbReference>
<comment type="caution">
    <text evidence="7">The sequence shown here is derived from an EMBL/GenBank/DDBJ whole genome shotgun (WGS) entry which is preliminary data.</text>
</comment>
<sequence>MYDATLRDDQLHLWIIFEFPMTASLLMAMTSATSLSPRQVHDIYETARQCVDTLISYANLNHGPIHWTLDSTHGDYSLFKGSEPAPFTKSNSSGLYCSSMDINGTLDEVMEHFRTDTTEKAQQLVHRVGRGAVDSVNLARLPPPCNSSIEDVIVKWNLGKNPFNGLARKRDMCVVECDYSFEVNGKRGWVRARHSIKVDSCPDLEATMGYIRMEDRGSGHVFIESDRAGCLHAFHINHMDLRGHPADLLAHVCIKNCCASLKDLDRFLRENRLSRGPWLDPRHYESHDAVDACSRCYSNFSLFRRKTNCQKCGQVVCSSCNQSWHVKLNNEVTKRHACTVCSLKPPPTAVKDADNRPSEFAWLSQSLVSQANTASASSYIEIAAGHDSRDGLYYVL</sequence>
<gene>
    <name evidence="7" type="ORF">Ae201684_012709</name>
</gene>
<dbReference type="GO" id="GO:0008270">
    <property type="term" value="F:zinc ion binding"/>
    <property type="evidence" value="ECO:0007669"/>
    <property type="project" value="UniProtKB-KW"/>
</dbReference>
<dbReference type="InterPro" id="IPR052727">
    <property type="entry name" value="Rab4/Rab5_effector"/>
</dbReference>
<dbReference type="AlphaFoldDB" id="A0A6G0WQD0"/>
<reference evidence="7 8" key="1">
    <citation type="submission" date="2019-07" db="EMBL/GenBank/DDBJ databases">
        <title>Genomics analysis of Aphanomyces spp. identifies a new class of oomycete effector associated with host adaptation.</title>
        <authorList>
            <person name="Gaulin E."/>
        </authorList>
    </citation>
    <scope>NUCLEOTIDE SEQUENCE [LARGE SCALE GENOMIC DNA]</scope>
    <source>
        <strain evidence="7 8">ATCC 201684</strain>
    </source>
</reference>
<organism evidence="7 8">
    <name type="scientific">Aphanomyces euteiches</name>
    <dbReference type="NCBI Taxonomy" id="100861"/>
    <lineage>
        <taxon>Eukaryota</taxon>
        <taxon>Sar</taxon>
        <taxon>Stramenopiles</taxon>
        <taxon>Oomycota</taxon>
        <taxon>Saprolegniomycetes</taxon>
        <taxon>Saprolegniales</taxon>
        <taxon>Verrucalvaceae</taxon>
        <taxon>Aphanomyces</taxon>
    </lineage>
</organism>
<evidence type="ECO:0000256" key="2">
    <source>
        <dbReference type="ARBA" id="ARBA00022771"/>
    </source>
</evidence>
<dbReference type="EMBL" id="VJMJ01000162">
    <property type="protein sequence ID" value="KAF0729648.1"/>
    <property type="molecule type" value="Genomic_DNA"/>
</dbReference>
<dbReference type="PANTHER" id="PTHR13510:SF44">
    <property type="entry name" value="RABENOSYN-5"/>
    <property type="match status" value="1"/>
</dbReference>
<evidence type="ECO:0000256" key="4">
    <source>
        <dbReference type="PROSITE-ProRule" id="PRU00091"/>
    </source>
</evidence>
<evidence type="ECO:0000256" key="3">
    <source>
        <dbReference type="ARBA" id="ARBA00022833"/>
    </source>
</evidence>
<name>A0A6G0WQD0_9STRA</name>
<dbReference type="InterPro" id="IPR017455">
    <property type="entry name" value="Znf_FYVE-rel"/>
</dbReference>
<accession>A0A6G0WQD0</accession>
<dbReference type="Pfam" id="PF01363">
    <property type="entry name" value="FYVE"/>
    <property type="match status" value="1"/>
</dbReference>
<feature type="domain" description="FYVE-type" evidence="6">
    <location>
        <begin position="287"/>
        <end position="346"/>
    </location>
</feature>
<dbReference type="PANTHER" id="PTHR13510">
    <property type="entry name" value="FYVE-FINGER-CONTAINING RAB5 EFFECTOR PROTEIN RABENOSYN-5-RELATED"/>
    <property type="match status" value="1"/>
</dbReference>
<keyword evidence="5" id="KW-0812">Transmembrane</keyword>
<dbReference type="SUPFAM" id="SSF55961">
    <property type="entry name" value="Bet v1-like"/>
    <property type="match status" value="1"/>
</dbReference>
<dbReference type="SUPFAM" id="SSF57903">
    <property type="entry name" value="FYVE/PHD zinc finger"/>
    <property type="match status" value="1"/>
</dbReference>
<proteinExistence type="predicted"/>
<dbReference type="VEuPathDB" id="FungiDB:AeMF1_008578"/>
<dbReference type="InterPro" id="IPR011011">
    <property type="entry name" value="Znf_FYVE_PHD"/>
</dbReference>
<evidence type="ECO:0000313" key="8">
    <source>
        <dbReference type="Proteomes" id="UP000481153"/>
    </source>
</evidence>
<keyword evidence="2 4" id="KW-0863">Zinc-finger</keyword>
<evidence type="ECO:0000256" key="1">
    <source>
        <dbReference type="ARBA" id="ARBA00022723"/>
    </source>
</evidence>
<dbReference type="InterPro" id="IPR023393">
    <property type="entry name" value="START-like_dom_sf"/>
</dbReference>